<reference evidence="7" key="1">
    <citation type="journal article" date="2014" name="Int. J. Syst. Evol. Microbiol.">
        <title>Complete genome sequence of Corynebacterium casei LMG S-19264T (=DSM 44701T), isolated from a smear-ripened cheese.</title>
        <authorList>
            <consortium name="US DOE Joint Genome Institute (JGI-PGF)"/>
            <person name="Walter F."/>
            <person name="Albersmeier A."/>
            <person name="Kalinowski J."/>
            <person name="Ruckert C."/>
        </authorList>
    </citation>
    <scope>NUCLEOTIDE SEQUENCE</scope>
    <source>
        <strain evidence="7">CGMCC 1.15758</strain>
    </source>
</reference>
<dbReference type="InterPro" id="IPR002789">
    <property type="entry name" value="HerA_central"/>
</dbReference>
<dbReference type="RefSeq" id="WP_117002873.1">
    <property type="nucleotide sequence ID" value="NZ_BMJS01000017.1"/>
</dbReference>
<dbReference type="PANTHER" id="PTHR30121:SF12">
    <property type="entry name" value="TYPE IV SECRETION SYSTEM PROTEIN CAGE"/>
    <property type="match status" value="1"/>
</dbReference>
<feature type="domain" description="CagE TrbE VirB component of type IV transporter system central" evidence="5">
    <location>
        <begin position="183"/>
        <end position="392"/>
    </location>
</feature>
<keyword evidence="3" id="KW-0067">ATP-binding</keyword>
<proteinExistence type="inferred from homology"/>
<dbReference type="InterPro" id="IPR018145">
    <property type="entry name" value="CagE_TrbE_VirB_cntrl_dom"/>
</dbReference>
<evidence type="ECO:0000256" key="3">
    <source>
        <dbReference type="ARBA" id="ARBA00022840"/>
    </source>
</evidence>
<evidence type="ECO:0000259" key="5">
    <source>
        <dbReference type="Pfam" id="PF03135"/>
    </source>
</evidence>
<dbReference type="InterPro" id="IPR027417">
    <property type="entry name" value="P-loop_NTPase"/>
</dbReference>
<dbReference type="SUPFAM" id="SSF52540">
    <property type="entry name" value="P-loop containing nucleoside triphosphate hydrolases"/>
    <property type="match status" value="1"/>
</dbReference>
<dbReference type="InterPro" id="IPR051162">
    <property type="entry name" value="T4SS_component"/>
</dbReference>
<evidence type="ECO:0000259" key="6">
    <source>
        <dbReference type="Pfam" id="PF19044"/>
    </source>
</evidence>
<dbReference type="Proteomes" id="UP000636949">
    <property type="component" value="Unassembled WGS sequence"/>
</dbReference>
<dbReference type="Pfam" id="PF03135">
    <property type="entry name" value="CagE_TrbE_VirB"/>
    <property type="match status" value="1"/>
</dbReference>
<evidence type="ECO:0000313" key="8">
    <source>
        <dbReference type="Proteomes" id="UP000636949"/>
    </source>
</evidence>
<dbReference type="PANTHER" id="PTHR30121">
    <property type="entry name" value="UNCHARACTERIZED PROTEIN YJGR-RELATED"/>
    <property type="match status" value="1"/>
</dbReference>
<feature type="domain" description="Helicase HerA central" evidence="4">
    <location>
        <begin position="447"/>
        <end position="490"/>
    </location>
</feature>
<dbReference type="Pfam" id="PF19044">
    <property type="entry name" value="P-loop_TraG"/>
    <property type="match status" value="1"/>
</dbReference>
<feature type="domain" description="TraG P-loop" evidence="6">
    <location>
        <begin position="577"/>
        <end position="706"/>
    </location>
</feature>
<reference evidence="7" key="2">
    <citation type="submission" date="2020-09" db="EMBL/GenBank/DDBJ databases">
        <authorList>
            <person name="Sun Q."/>
            <person name="Zhou Y."/>
        </authorList>
    </citation>
    <scope>NUCLEOTIDE SEQUENCE</scope>
    <source>
        <strain evidence="7">CGMCC 1.15758</strain>
    </source>
</reference>
<sequence length="815" mass="92170">MFNIAEYRKKPDRISDLLPWAVLVDKGVILNKDGSFQKTFAFRGPDLESSTQSQLVSITARLNNTLKRLGSGWALYVEARRKAAMSYPSENYFPDPVSWLIDVERKDLFERKGENYESEYFLTFQYLPQKESVSKLSGLFVKEKKGDDEHDAGYKKLMNYFSATVNQLYDIMQDYMYEIAELSDEETLSYLHNCVSERAHKVNVPDNPSYLDGVLADTPLLGGLEPKLGKYYLKTISILGFPTTSVPAILDGLNHLPLQYRWVTRFLPLDKTDAEKVLKSYKRQWFAKRKGGLTILKEVMSKSESAMVDSAAVQKSNDADEALSELSDDLVSFGYYTATVTVWDTDKDKVYEKQREVERVVNGLGFVTVSETINSVEAWLSSIPGQANANVRTPLMHSLNLAHLLPFSAVWAGPEINAHLKAPPLLYARTAGNTPFRLSNHIGDVGHQMILGPTGAGKSVLLNVMAAQFLRYDNAQVFIFDKGGSFFALTQGVKGHFYEVGDVGKGGLVFQPLAEIDETTERVWAHDWVLGLLENEKVEITPEVKETVWLALMNLSEVPKEQRTLTGLRSFVQDRALRMALDSYVLGGPYGEILDCDEEHFSDANWQCFEMERLMAMPNIIAPVLAYIFHILEKRFDGRPSLMILDEAWLFLDHPIFASKIKEWLKTLRKLNVSVIFATQSVDDAVKSPLVSALNESCPSRIFLPNDRAMEPAVSQGYESLGLNLRQVQILAHAMPKRQYYFQSHKGNCLFDLGLGPIALTFCAVSRPEDRKHIREILAQHKGYDYFLKSYLHGRGLDWAYDIVKEHYKGDVDAT</sequence>
<dbReference type="Pfam" id="PF01935">
    <property type="entry name" value="DUF87"/>
    <property type="match status" value="1"/>
</dbReference>
<gene>
    <name evidence="7" type="ORF">GCM10010995_16190</name>
</gene>
<dbReference type="Gene3D" id="3.40.50.300">
    <property type="entry name" value="P-loop containing nucleotide triphosphate hydrolases"/>
    <property type="match status" value="1"/>
</dbReference>
<dbReference type="OrthoDB" id="5555485at2"/>
<evidence type="ECO:0000256" key="1">
    <source>
        <dbReference type="ARBA" id="ARBA00006512"/>
    </source>
</evidence>
<comment type="caution">
    <text evidence="7">The sequence shown here is derived from an EMBL/GenBank/DDBJ whole genome shotgun (WGS) entry which is preliminary data.</text>
</comment>
<keyword evidence="8" id="KW-1185">Reference proteome</keyword>
<accession>A0A8J2Z4W9</accession>
<evidence type="ECO:0000313" key="7">
    <source>
        <dbReference type="EMBL" id="GGF99648.1"/>
    </source>
</evidence>
<dbReference type="InterPro" id="IPR043964">
    <property type="entry name" value="P-loop_TraG"/>
</dbReference>
<keyword evidence="2" id="KW-0547">Nucleotide-binding</keyword>
<dbReference type="GO" id="GO:0005524">
    <property type="term" value="F:ATP binding"/>
    <property type="evidence" value="ECO:0007669"/>
    <property type="project" value="UniProtKB-KW"/>
</dbReference>
<evidence type="ECO:0000259" key="4">
    <source>
        <dbReference type="Pfam" id="PF01935"/>
    </source>
</evidence>
<dbReference type="NCBIfam" id="NF010447">
    <property type="entry name" value="PRK13873.1"/>
    <property type="match status" value="1"/>
</dbReference>
<evidence type="ECO:0000256" key="2">
    <source>
        <dbReference type="ARBA" id="ARBA00022741"/>
    </source>
</evidence>
<dbReference type="EMBL" id="BMJS01000017">
    <property type="protein sequence ID" value="GGF99648.1"/>
    <property type="molecule type" value="Genomic_DNA"/>
</dbReference>
<protein>
    <submittedName>
        <fullName evidence="7">Conjugal transfer protein TrbE</fullName>
    </submittedName>
</protein>
<comment type="similarity">
    <text evidence="1">Belongs to the TrbE/VirB4 family.</text>
</comment>
<dbReference type="AlphaFoldDB" id="A0A8J2Z4W9"/>
<name>A0A8J2Z4W9_9GAMM</name>
<organism evidence="7 8">
    <name type="scientific">Cysteiniphilum litorale</name>
    <dbReference type="NCBI Taxonomy" id="2056700"/>
    <lineage>
        <taxon>Bacteria</taxon>
        <taxon>Pseudomonadati</taxon>
        <taxon>Pseudomonadota</taxon>
        <taxon>Gammaproteobacteria</taxon>
        <taxon>Thiotrichales</taxon>
        <taxon>Fastidiosibacteraceae</taxon>
        <taxon>Cysteiniphilum</taxon>
    </lineage>
</organism>